<feature type="transmembrane region" description="Helical" evidence="7">
    <location>
        <begin position="203"/>
        <end position="222"/>
    </location>
</feature>
<dbReference type="Proteomes" id="UP000253817">
    <property type="component" value="Unassembled WGS sequence"/>
</dbReference>
<keyword evidence="5 7" id="KW-1133">Transmembrane helix</keyword>
<evidence type="ECO:0000256" key="2">
    <source>
        <dbReference type="ARBA" id="ARBA00008929"/>
    </source>
</evidence>
<feature type="transmembrane region" description="Helical" evidence="7">
    <location>
        <begin position="242"/>
        <end position="261"/>
    </location>
</feature>
<keyword evidence="6 7" id="KW-0472">Membrane</keyword>
<comment type="similarity">
    <text evidence="2">Belongs to the NrfD family.</text>
</comment>
<dbReference type="GO" id="GO:0005886">
    <property type="term" value="C:plasma membrane"/>
    <property type="evidence" value="ECO:0007669"/>
    <property type="project" value="UniProtKB-SubCell"/>
</dbReference>
<dbReference type="Proteomes" id="UP000270112">
    <property type="component" value="Unassembled WGS sequence"/>
</dbReference>
<evidence type="ECO:0000256" key="7">
    <source>
        <dbReference type="SAM" id="Phobius"/>
    </source>
</evidence>
<feature type="transmembrane region" description="Helical" evidence="7">
    <location>
        <begin position="12"/>
        <end position="36"/>
    </location>
</feature>
<evidence type="ECO:0000256" key="4">
    <source>
        <dbReference type="ARBA" id="ARBA00022692"/>
    </source>
</evidence>
<accession>A0A3N0J1K0</accession>
<keyword evidence="4 7" id="KW-0812">Transmembrane</keyword>
<reference evidence="11" key="2">
    <citation type="submission" date="2018-05" db="EMBL/GenBank/DDBJ databases">
        <title>Genome Sequencing of selected type strains of the family Eggerthellaceae.</title>
        <authorList>
            <person name="Danylec N."/>
            <person name="Stoll D.A."/>
            <person name="Doetsch A."/>
            <person name="Huch M."/>
        </authorList>
    </citation>
    <scope>NUCLEOTIDE SEQUENCE [LARGE SCALE GENOMIC DNA]</scope>
    <source>
        <strain evidence="11">DSM 16107</strain>
    </source>
</reference>
<comment type="subcellular location">
    <subcellularLocation>
        <location evidence="1">Cell membrane</location>
        <topology evidence="1">Multi-pass membrane protein</topology>
    </subcellularLocation>
</comment>
<dbReference type="EMBL" id="PPTT01000010">
    <property type="protein sequence ID" value="RDB69279.1"/>
    <property type="molecule type" value="Genomic_DNA"/>
</dbReference>
<keyword evidence="3" id="KW-1003">Cell membrane</keyword>
<proteinExistence type="inferred from homology"/>
<evidence type="ECO:0000313" key="11">
    <source>
        <dbReference type="Proteomes" id="UP000270112"/>
    </source>
</evidence>
<reference evidence="8 10" key="1">
    <citation type="journal article" date="2018" name="Elife">
        <title>Discovery and characterization of a prevalent human gut bacterial enzyme sufficient for the inactivation of a family of plant toxins.</title>
        <authorList>
            <person name="Koppel N."/>
            <person name="Bisanz J.E."/>
            <person name="Pandelia M.E."/>
            <person name="Turnbaugh P.J."/>
            <person name="Balskus E.P."/>
        </authorList>
    </citation>
    <scope>NUCLEOTIDE SEQUENCE [LARGE SCALE GENOMIC DNA]</scope>
    <source>
        <strain evidence="8 10">DSM 16107</strain>
    </source>
</reference>
<dbReference type="PANTHER" id="PTHR34856">
    <property type="entry name" value="PROTEIN NRFD"/>
    <property type="match status" value="1"/>
</dbReference>
<feature type="transmembrane region" description="Helical" evidence="7">
    <location>
        <begin position="131"/>
        <end position="152"/>
    </location>
</feature>
<dbReference type="InterPro" id="IPR052049">
    <property type="entry name" value="Electron_transfer_protein"/>
</dbReference>
<name>A0A3N0J1K0_9ACTN</name>
<dbReference type="AlphaFoldDB" id="A0A3N0J1K0"/>
<feature type="transmembrane region" description="Helical" evidence="7">
    <location>
        <begin position="273"/>
        <end position="293"/>
    </location>
</feature>
<organism evidence="9 11">
    <name type="scientific">Eggerthella sinensis</name>
    <dbReference type="NCBI Taxonomy" id="242230"/>
    <lineage>
        <taxon>Bacteria</taxon>
        <taxon>Bacillati</taxon>
        <taxon>Actinomycetota</taxon>
        <taxon>Coriobacteriia</taxon>
        <taxon>Eggerthellales</taxon>
        <taxon>Eggerthellaceae</taxon>
        <taxon>Eggerthella</taxon>
    </lineage>
</organism>
<evidence type="ECO:0000256" key="6">
    <source>
        <dbReference type="ARBA" id="ARBA00023136"/>
    </source>
</evidence>
<protein>
    <submittedName>
        <fullName evidence="9">Polysulfide reductase</fullName>
    </submittedName>
</protein>
<evidence type="ECO:0000256" key="1">
    <source>
        <dbReference type="ARBA" id="ARBA00004651"/>
    </source>
</evidence>
<gene>
    <name evidence="8" type="ORF">C1876_07160</name>
    <name evidence="9" type="ORF">DMP09_02050</name>
</gene>
<dbReference type="PANTHER" id="PTHR34856:SF2">
    <property type="entry name" value="PROTEIN NRFD"/>
    <property type="match status" value="1"/>
</dbReference>
<feature type="transmembrane region" description="Helical" evidence="7">
    <location>
        <begin position="56"/>
        <end position="79"/>
    </location>
</feature>
<feature type="transmembrane region" description="Helical" evidence="7">
    <location>
        <begin position="99"/>
        <end position="119"/>
    </location>
</feature>
<keyword evidence="10" id="KW-1185">Reference proteome</keyword>
<dbReference type="EMBL" id="QICC01000004">
    <property type="protein sequence ID" value="RNM43055.1"/>
    <property type="molecule type" value="Genomic_DNA"/>
</dbReference>
<dbReference type="Gene3D" id="1.20.1630.10">
    <property type="entry name" value="Formate dehydrogenase/DMSO reductase domain"/>
    <property type="match status" value="1"/>
</dbReference>
<dbReference type="Pfam" id="PF03916">
    <property type="entry name" value="NrfD"/>
    <property type="match status" value="1"/>
</dbReference>
<sequence>MTEGDMFNNLIVAYLFLGGMGAGACAVLSVLSIVLLRSKSRTFGTRALASIPCRRLFGFGFLLAAAVCAVGAFCLLADMRRPDEVLVLLVSPTFTVVSVGAYVLAATILCAVVSGLAWLGVFKIRRTTLRLIATVQVVLALAVMTYTALLLMTFWSVPFFSTPLIIALFLASSLSCGTAAVVLFAIVTRVWESFAVSMRRLALADAVIIAVEALVLTAFVLVSCQVAPESAARLIGGELAVVFWAGLVAAGLAVPFVLYVAECAVPAARVNPLLPAVLVLVGGFVLRWCVVTAA</sequence>
<dbReference type="InterPro" id="IPR005614">
    <property type="entry name" value="NrfD-like"/>
</dbReference>
<evidence type="ECO:0000313" key="9">
    <source>
        <dbReference type="EMBL" id="RNM43055.1"/>
    </source>
</evidence>
<evidence type="ECO:0000313" key="10">
    <source>
        <dbReference type="Proteomes" id="UP000253817"/>
    </source>
</evidence>
<feature type="transmembrane region" description="Helical" evidence="7">
    <location>
        <begin position="164"/>
        <end position="191"/>
    </location>
</feature>
<evidence type="ECO:0000256" key="3">
    <source>
        <dbReference type="ARBA" id="ARBA00022475"/>
    </source>
</evidence>
<evidence type="ECO:0000313" key="8">
    <source>
        <dbReference type="EMBL" id="RDB69279.1"/>
    </source>
</evidence>
<comment type="caution">
    <text evidence="9">The sequence shown here is derived from an EMBL/GenBank/DDBJ whole genome shotgun (WGS) entry which is preliminary data.</text>
</comment>
<evidence type="ECO:0000256" key="5">
    <source>
        <dbReference type="ARBA" id="ARBA00022989"/>
    </source>
</evidence>
<reference evidence="9" key="3">
    <citation type="journal article" date="2019" name="Microbiol. Resour. Announc.">
        <title>Draft Genome Sequences of Type Strains of Gordonibacter faecihominis, Paraeggerthella hongkongensis, Parvibacter caecicola,Slackia equolifaciens, Slackia faecicanis, and Slackia isoflavoniconvertens.</title>
        <authorList>
            <person name="Danylec N."/>
            <person name="Stoll D.A."/>
            <person name="Dotsch A."/>
            <person name="Huch M."/>
        </authorList>
    </citation>
    <scope>NUCLEOTIDE SEQUENCE</scope>
    <source>
        <strain evidence="9">DSM 16107</strain>
    </source>
</reference>